<keyword evidence="3" id="KW-1185">Reference proteome</keyword>
<organism evidence="2 3">
    <name type="scientific">Caenorhabditis angaria</name>
    <dbReference type="NCBI Taxonomy" id="860376"/>
    <lineage>
        <taxon>Eukaryota</taxon>
        <taxon>Metazoa</taxon>
        <taxon>Ecdysozoa</taxon>
        <taxon>Nematoda</taxon>
        <taxon>Chromadorea</taxon>
        <taxon>Rhabditida</taxon>
        <taxon>Rhabditina</taxon>
        <taxon>Rhabditomorpha</taxon>
        <taxon>Rhabditoidea</taxon>
        <taxon>Rhabditidae</taxon>
        <taxon>Peloderinae</taxon>
        <taxon>Caenorhabditis</taxon>
    </lineage>
</organism>
<reference evidence="2" key="1">
    <citation type="submission" date="2022-11" db="EMBL/GenBank/DDBJ databases">
        <authorList>
            <person name="Kikuchi T."/>
        </authorList>
    </citation>
    <scope>NUCLEOTIDE SEQUENCE</scope>
    <source>
        <strain evidence="2">PS1010</strain>
    </source>
</reference>
<accession>A0A9P1N2Q6</accession>
<dbReference type="Proteomes" id="UP001152747">
    <property type="component" value="Unassembled WGS sequence"/>
</dbReference>
<evidence type="ECO:0000259" key="1">
    <source>
        <dbReference type="Pfam" id="PF06743"/>
    </source>
</evidence>
<gene>
    <name evidence="2" type="ORF">CAMP_LOCUS11852</name>
</gene>
<feature type="domain" description="FAST kinase leucine-rich" evidence="1">
    <location>
        <begin position="308"/>
        <end position="354"/>
    </location>
</feature>
<evidence type="ECO:0000313" key="2">
    <source>
        <dbReference type="EMBL" id="CAI5449215.1"/>
    </source>
</evidence>
<comment type="caution">
    <text evidence="2">The sequence shown here is derived from an EMBL/GenBank/DDBJ whole genome shotgun (WGS) entry which is preliminary data.</text>
</comment>
<protein>
    <recommendedName>
        <fullName evidence="1">FAST kinase leucine-rich domain-containing protein</fullName>
    </recommendedName>
</protein>
<proteinExistence type="predicted"/>
<evidence type="ECO:0000313" key="3">
    <source>
        <dbReference type="Proteomes" id="UP001152747"/>
    </source>
</evidence>
<dbReference type="EMBL" id="CANHGI010000004">
    <property type="protein sequence ID" value="CAI5449215.1"/>
    <property type="molecule type" value="Genomic_DNA"/>
</dbReference>
<sequence length="540" mass="61572">MVQLVTSGLGANKLKTVTNYIEAAKLAVNVRENEQKTAFQKLNNESEKVFPTFLENLSTSEAADVLRFLIQLNPQSDLIDEVQRILNEAKDFDCVDFNTLLKILRYSNNVYLDQNILRKVRNSVLTRAQNELDKPQDLISLVHYDTKSAWLQNANFVKTAEKLVDVMGPGEKIAFLKIMGEKNQRNVLLIRKISAAVSRSSQCLTIAQIQNIVQSLVGLSYFSPPIMKKINEDLPKHSNVLQKWNDVVSISDSLLRLRMGNEKTWSFLSRWATQNAKEASVDQLTRFVSILSKIGVPIEVGKPLAEVLKPLLNREKLRHPVAWLNIIHSLAYFQQLDANLADSVLNKDFVENLLTSSLEKHDRLRKALILLSINGCAVNELENYNGPTISKSSLEKYGILFNSDSIREARQLKYTKNTKECDEFLAKLFQIAPRDKYCKHSDIEEFGTFVDAYVMPEKETGRVVAVEKWNTNPRPIFFYGWQQVKQDVENPENVLMGSAQLDLRLAKKRGFSPIVVFKTDFDYCATDIDKLNMLRNKIHG</sequence>
<dbReference type="InterPro" id="IPR010622">
    <property type="entry name" value="FAST_Leu-rich"/>
</dbReference>
<name>A0A9P1N2Q6_9PELO</name>
<dbReference type="Pfam" id="PF06743">
    <property type="entry name" value="FAST_1"/>
    <property type="match status" value="1"/>
</dbReference>
<dbReference type="OrthoDB" id="5877528at2759"/>
<dbReference type="AlphaFoldDB" id="A0A9P1N2Q6"/>